<name>A0A0D2KV48_HYPSF</name>
<organism evidence="3 4">
    <name type="scientific">Hypholoma sublateritium (strain FD-334 SS-4)</name>
    <dbReference type="NCBI Taxonomy" id="945553"/>
    <lineage>
        <taxon>Eukaryota</taxon>
        <taxon>Fungi</taxon>
        <taxon>Dikarya</taxon>
        <taxon>Basidiomycota</taxon>
        <taxon>Agaricomycotina</taxon>
        <taxon>Agaricomycetes</taxon>
        <taxon>Agaricomycetidae</taxon>
        <taxon>Agaricales</taxon>
        <taxon>Agaricineae</taxon>
        <taxon>Strophariaceae</taxon>
        <taxon>Hypholoma</taxon>
    </lineage>
</organism>
<sequence>KSQEKADRKAAKKAAAAEKASERQKIALEKAEAKAAEKAKLAREKAVEKEKVLLLKTQQTIAQPEEEMPVRLEKSKIPTPTKTTSRSNSVPQPRISPAEATTQVPLLSKKPKKNKPIAKLIKVPAKDEYTHEASSPPSATDPSRQNGFTVESTPTNSRSHSVDRHHTPTSVQELLEQIDAINPAMDLAENPFFDVQRLTSPTKMPLEYGPLVHALSALSVGGGSFANNMPSGSIDNAVSSFQQLLETLTQTISDLLRLLPRTTWDDSSSFDGVLRDMLKGDDFLDDGEEAPGKDDEVAALTLALERRARWMEVQLSKLEELHRDINTAAVRAVLSFNDSGWDRHGFLPRIGNTLRRFDNIGVVGQNGDPRSMTADELEKKLAVAKEAATFAEAEIREAMERFQIAKP</sequence>
<dbReference type="Proteomes" id="UP000054270">
    <property type="component" value="Unassembled WGS sequence"/>
</dbReference>
<feature type="non-terminal residue" evidence="3">
    <location>
        <position position="1"/>
    </location>
</feature>
<evidence type="ECO:0000256" key="1">
    <source>
        <dbReference type="SAM" id="Coils"/>
    </source>
</evidence>
<dbReference type="OMA" id="NDSGWDR"/>
<evidence type="ECO:0000313" key="4">
    <source>
        <dbReference type="Proteomes" id="UP000054270"/>
    </source>
</evidence>
<dbReference type="OrthoDB" id="1923159at2759"/>
<feature type="region of interest" description="Disordered" evidence="2">
    <location>
        <begin position="57"/>
        <end position="170"/>
    </location>
</feature>
<evidence type="ECO:0000256" key="2">
    <source>
        <dbReference type="SAM" id="MobiDB-lite"/>
    </source>
</evidence>
<dbReference type="STRING" id="945553.A0A0D2KV48"/>
<feature type="coiled-coil region" evidence="1">
    <location>
        <begin position="374"/>
        <end position="401"/>
    </location>
</feature>
<gene>
    <name evidence="3" type="ORF">HYPSUDRAFT_144758</name>
</gene>
<reference evidence="4" key="1">
    <citation type="submission" date="2014-04" db="EMBL/GenBank/DDBJ databases">
        <title>Evolutionary Origins and Diversification of the Mycorrhizal Mutualists.</title>
        <authorList>
            <consortium name="DOE Joint Genome Institute"/>
            <consortium name="Mycorrhizal Genomics Consortium"/>
            <person name="Kohler A."/>
            <person name="Kuo A."/>
            <person name="Nagy L.G."/>
            <person name="Floudas D."/>
            <person name="Copeland A."/>
            <person name="Barry K.W."/>
            <person name="Cichocki N."/>
            <person name="Veneault-Fourrey C."/>
            <person name="LaButti K."/>
            <person name="Lindquist E.A."/>
            <person name="Lipzen A."/>
            <person name="Lundell T."/>
            <person name="Morin E."/>
            <person name="Murat C."/>
            <person name="Riley R."/>
            <person name="Ohm R."/>
            <person name="Sun H."/>
            <person name="Tunlid A."/>
            <person name="Henrissat B."/>
            <person name="Grigoriev I.V."/>
            <person name="Hibbett D.S."/>
            <person name="Martin F."/>
        </authorList>
    </citation>
    <scope>NUCLEOTIDE SEQUENCE [LARGE SCALE GENOMIC DNA]</scope>
    <source>
        <strain evidence="4">FD-334 SS-4</strain>
    </source>
</reference>
<feature type="compositionally biased region" description="Polar residues" evidence="2">
    <location>
        <begin position="132"/>
        <end position="159"/>
    </location>
</feature>
<keyword evidence="4" id="KW-1185">Reference proteome</keyword>
<evidence type="ECO:0000313" key="3">
    <source>
        <dbReference type="EMBL" id="KJA18552.1"/>
    </source>
</evidence>
<proteinExistence type="predicted"/>
<dbReference type="EMBL" id="KN817587">
    <property type="protein sequence ID" value="KJA18552.1"/>
    <property type="molecule type" value="Genomic_DNA"/>
</dbReference>
<protein>
    <submittedName>
        <fullName evidence="3">Uncharacterized protein</fullName>
    </submittedName>
</protein>
<keyword evidence="1" id="KW-0175">Coiled coil</keyword>
<dbReference type="AlphaFoldDB" id="A0A0D2KV48"/>
<accession>A0A0D2KV48</accession>
<feature type="region of interest" description="Disordered" evidence="2">
    <location>
        <begin position="1"/>
        <end position="24"/>
    </location>
</feature>